<evidence type="ECO:0000256" key="2">
    <source>
        <dbReference type="ARBA" id="ARBA00023015"/>
    </source>
</evidence>
<dbReference type="RefSeq" id="WP_246159231.1">
    <property type="nucleotide sequence ID" value="NZ_BKAJ01000252.1"/>
</dbReference>
<evidence type="ECO:0000256" key="4">
    <source>
        <dbReference type="ARBA" id="ARBA00023163"/>
    </source>
</evidence>
<dbReference type="PANTHER" id="PTHR30419">
    <property type="entry name" value="HTH-TYPE TRANSCRIPTIONAL REGULATOR YBHD"/>
    <property type="match status" value="1"/>
</dbReference>
<dbReference type="Proteomes" id="UP000321058">
    <property type="component" value="Unassembled WGS sequence"/>
</dbReference>
<comment type="caution">
    <text evidence="7">The sequence shown here is derived from an EMBL/GenBank/DDBJ whole genome shotgun (WGS) entry which is preliminary data.</text>
</comment>
<keyword evidence="4" id="KW-0804">Transcription</keyword>
<dbReference type="InterPro" id="IPR050950">
    <property type="entry name" value="HTH-type_LysR_regulators"/>
</dbReference>
<dbReference type="GO" id="GO:0003700">
    <property type="term" value="F:DNA-binding transcription factor activity"/>
    <property type="evidence" value="ECO:0007669"/>
    <property type="project" value="InterPro"/>
</dbReference>
<evidence type="ECO:0000313" key="8">
    <source>
        <dbReference type="Proteomes" id="UP000321058"/>
    </source>
</evidence>
<feature type="domain" description="HTH lysR-type" evidence="6">
    <location>
        <begin position="1"/>
        <end position="41"/>
    </location>
</feature>
<keyword evidence="2" id="KW-0805">Transcription regulation</keyword>
<dbReference type="InterPro" id="IPR036388">
    <property type="entry name" value="WH-like_DNA-bd_sf"/>
</dbReference>
<evidence type="ECO:0000313" key="7">
    <source>
        <dbReference type="EMBL" id="GEP61757.1"/>
    </source>
</evidence>
<evidence type="ECO:0000259" key="6">
    <source>
        <dbReference type="PROSITE" id="PS50931"/>
    </source>
</evidence>
<proteinExistence type="inferred from homology"/>
<protein>
    <recommendedName>
        <fullName evidence="6">HTH lysR-type domain-containing protein</fullName>
    </recommendedName>
</protein>
<dbReference type="AlphaFoldDB" id="A0A512NS41"/>
<feature type="compositionally biased region" description="Basic residues" evidence="5">
    <location>
        <begin position="50"/>
        <end position="60"/>
    </location>
</feature>
<comment type="similarity">
    <text evidence="1">Belongs to the LysR transcriptional regulatory family.</text>
</comment>
<feature type="region of interest" description="Disordered" evidence="5">
    <location>
        <begin position="41"/>
        <end position="71"/>
    </location>
</feature>
<dbReference type="Pfam" id="PF00126">
    <property type="entry name" value="HTH_1"/>
    <property type="match status" value="1"/>
</dbReference>
<dbReference type="PANTHER" id="PTHR30419:SF8">
    <property type="entry name" value="NITROGEN ASSIMILATION TRANSCRIPTIONAL ACTIVATOR-RELATED"/>
    <property type="match status" value="1"/>
</dbReference>
<dbReference type="Pfam" id="PF03466">
    <property type="entry name" value="LysR_substrate"/>
    <property type="match status" value="1"/>
</dbReference>
<dbReference type="PRINTS" id="PR00039">
    <property type="entry name" value="HTHLYSR"/>
</dbReference>
<keyword evidence="8" id="KW-1185">Reference proteome</keyword>
<organism evidence="7 8">
    <name type="scientific">Reyranella soli</name>
    <dbReference type="NCBI Taxonomy" id="1230389"/>
    <lineage>
        <taxon>Bacteria</taxon>
        <taxon>Pseudomonadati</taxon>
        <taxon>Pseudomonadota</taxon>
        <taxon>Alphaproteobacteria</taxon>
        <taxon>Hyphomicrobiales</taxon>
        <taxon>Reyranellaceae</taxon>
        <taxon>Reyranella</taxon>
    </lineage>
</organism>
<dbReference type="Gene3D" id="1.10.10.10">
    <property type="entry name" value="Winged helix-like DNA-binding domain superfamily/Winged helix DNA-binding domain"/>
    <property type="match status" value="1"/>
</dbReference>
<gene>
    <name evidence="7" type="ORF">RSO01_89230</name>
</gene>
<reference evidence="7 8" key="1">
    <citation type="submission" date="2019-07" db="EMBL/GenBank/DDBJ databases">
        <title>Whole genome shotgun sequence of Reyranella soli NBRC 108950.</title>
        <authorList>
            <person name="Hosoyama A."/>
            <person name="Uohara A."/>
            <person name="Ohji S."/>
            <person name="Ichikawa N."/>
        </authorList>
    </citation>
    <scope>NUCLEOTIDE SEQUENCE [LARGE SCALE GENOMIC DNA]</scope>
    <source>
        <strain evidence="7 8">NBRC 108950</strain>
    </source>
</reference>
<dbReference type="EMBL" id="BKAJ01000252">
    <property type="protein sequence ID" value="GEP61757.1"/>
    <property type="molecule type" value="Genomic_DNA"/>
</dbReference>
<evidence type="ECO:0000256" key="1">
    <source>
        <dbReference type="ARBA" id="ARBA00009437"/>
    </source>
</evidence>
<dbReference type="InterPro" id="IPR036390">
    <property type="entry name" value="WH_DNA-bd_sf"/>
</dbReference>
<dbReference type="GO" id="GO:0005829">
    <property type="term" value="C:cytosol"/>
    <property type="evidence" value="ECO:0007669"/>
    <property type="project" value="TreeGrafter"/>
</dbReference>
<evidence type="ECO:0000256" key="5">
    <source>
        <dbReference type="SAM" id="MobiDB-lite"/>
    </source>
</evidence>
<keyword evidence="3" id="KW-0238">DNA-binding</keyword>
<evidence type="ECO:0000256" key="3">
    <source>
        <dbReference type="ARBA" id="ARBA00023125"/>
    </source>
</evidence>
<dbReference type="InterPro" id="IPR005119">
    <property type="entry name" value="LysR_subst-bd"/>
</dbReference>
<dbReference type="SUPFAM" id="SSF53850">
    <property type="entry name" value="Periplasmic binding protein-like II"/>
    <property type="match status" value="1"/>
</dbReference>
<accession>A0A512NS41</accession>
<name>A0A512NS41_9HYPH</name>
<dbReference type="GO" id="GO:0003677">
    <property type="term" value="F:DNA binding"/>
    <property type="evidence" value="ECO:0007669"/>
    <property type="project" value="UniProtKB-KW"/>
</dbReference>
<dbReference type="InterPro" id="IPR000847">
    <property type="entry name" value="LysR_HTH_N"/>
</dbReference>
<dbReference type="SUPFAM" id="SSF46785">
    <property type="entry name" value="Winged helix' DNA-binding domain"/>
    <property type="match status" value="1"/>
</dbReference>
<sequence length="232" mass="25259">MAKAAAELAIAQPAVSRAIADIERTLGVRLLDRGHHGIEPTPLATGCRAASHRQFGKRGSRSASGRDRPIHPAASGIRLDVAQTVLGTFDYRELRERKIDLWLGWTPANFAAEDLVVESLLNDPRVVVAGKQSRWVRFSRLDLAYLADEPWILPPPDTFPGAAVAELFRAGGVDMPPTPLTTLSIHLCCRLSASGKFIALLPSSIVKFGGRDLDLKTLPIELPRTSMFPRPS</sequence>
<dbReference type="Gene3D" id="3.40.190.290">
    <property type="match status" value="1"/>
</dbReference>
<dbReference type="PROSITE" id="PS50931">
    <property type="entry name" value="HTH_LYSR"/>
    <property type="match status" value="1"/>
</dbReference>